<evidence type="ECO:0000256" key="5">
    <source>
        <dbReference type="ARBA" id="ARBA00022984"/>
    </source>
</evidence>
<dbReference type="Pfam" id="PF14346">
    <property type="entry name" value="DUF4398"/>
    <property type="match status" value="1"/>
</dbReference>
<keyword evidence="6 7" id="KW-0961">Cell wall biogenesis/degradation</keyword>
<comment type="pathway">
    <text evidence="1 7">Cell wall biogenesis; peptidoglycan biosynthesis.</text>
</comment>
<keyword evidence="4 7" id="KW-0133">Cell shape</keyword>
<dbReference type="GO" id="GO:0071555">
    <property type="term" value="P:cell wall organization"/>
    <property type="evidence" value="ECO:0007669"/>
    <property type="project" value="UniProtKB-UniRule"/>
</dbReference>
<comment type="similarity">
    <text evidence="2">Belongs to the YkuD family.</text>
</comment>
<evidence type="ECO:0000256" key="4">
    <source>
        <dbReference type="ARBA" id="ARBA00022960"/>
    </source>
</evidence>
<evidence type="ECO:0000256" key="6">
    <source>
        <dbReference type="ARBA" id="ARBA00023316"/>
    </source>
</evidence>
<evidence type="ECO:0000256" key="8">
    <source>
        <dbReference type="SAM" id="Coils"/>
    </source>
</evidence>
<reference evidence="10 11" key="1">
    <citation type="submission" date="2016-01" db="EMBL/GenBank/DDBJ databases">
        <title>Genome sequencing of Roseivirga echinicomitans KMM 6058.</title>
        <authorList>
            <person name="Selvaratnam C."/>
            <person name="Thevarajoo S."/>
            <person name="Goh K.M."/>
            <person name="Ee R."/>
            <person name="Chan K.-G."/>
            <person name="Chong C.S."/>
        </authorList>
    </citation>
    <scope>NUCLEOTIDE SEQUENCE [LARGE SCALE GENOMIC DNA]</scope>
    <source>
        <strain evidence="10 11">KMM 6058</strain>
    </source>
</reference>
<evidence type="ECO:0000256" key="3">
    <source>
        <dbReference type="ARBA" id="ARBA00022679"/>
    </source>
</evidence>
<comment type="caution">
    <text evidence="10">The sequence shown here is derived from an EMBL/GenBank/DDBJ whole genome shotgun (WGS) entry which is preliminary data.</text>
</comment>
<proteinExistence type="inferred from homology"/>
<dbReference type="STRING" id="296218.AWN68_18110"/>
<dbReference type="GO" id="GO:0016740">
    <property type="term" value="F:transferase activity"/>
    <property type="evidence" value="ECO:0007669"/>
    <property type="project" value="UniProtKB-KW"/>
</dbReference>
<dbReference type="InterPro" id="IPR025511">
    <property type="entry name" value="DUF4398"/>
</dbReference>
<keyword evidence="3" id="KW-0808">Transferase</keyword>
<feature type="active site" description="Nucleophile" evidence="7">
    <location>
        <position position="331"/>
    </location>
</feature>
<feature type="domain" description="L,D-TPase catalytic" evidence="9">
    <location>
        <begin position="218"/>
        <end position="355"/>
    </location>
</feature>
<evidence type="ECO:0000256" key="1">
    <source>
        <dbReference type="ARBA" id="ARBA00004752"/>
    </source>
</evidence>
<dbReference type="GO" id="GO:0008360">
    <property type="term" value="P:regulation of cell shape"/>
    <property type="evidence" value="ECO:0007669"/>
    <property type="project" value="UniProtKB-UniRule"/>
</dbReference>
<evidence type="ECO:0000313" key="10">
    <source>
        <dbReference type="EMBL" id="KYG77148.1"/>
    </source>
</evidence>
<dbReference type="Gene3D" id="2.40.440.10">
    <property type="entry name" value="L,D-transpeptidase catalytic domain-like"/>
    <property type="match status" value="1"/>
</dbReference>
<dbReference type="UniPathway" id="UPA00219"/>
<dbReference type="Gene3D" id="1.20.1270.390">
    <property type="match status" value="1"/>
</dbReference>
<accession>A0A150XEL9</accession>
<name>A0A150XEL9_9BACT</name>
<dbReference type="Pfam" id="PF03734">
    <property type="entry name" value="YkuD"/>
    <property type="match status" value="1"/>
</dbReference>
<gene>
    <name evidence="10" type="ORF">AWN68_18110</name>
</gene>
<evidence type="ECO:0000313" key="11">
    <source>
        <dbReference type="Proteomes" id="UP000075615"/>
    </source>
</evidence>
<evidence type="ECO:0000259" key="9">
    <source>
        <dbReference type="PROSITE" id="PS52029"/>
    </source>
</evidence>
<dbReference type="SUPFAM" id="SSF141523">
    <property type="entry name" value="L,D-transpeptidase catalytic domain-like"/>
    <property type="match status" value="1"/>
</dbReference>
<evidence type="ECO:0000256" key="2">
    <source>
        <dbReference type="ARBA" id="ARBA00005992"/>
    </source>
</evidence>
<sequence>MKIKWLAIALLTVLILMALLFPSFIFPQPPLAELTEAREKLSEAEKSQASEYAPDLYKKATILYDSAMVAWAKENDRFFFMKDFLITKQLASKASETAILAKSTAQNMSKKIWSNYSKRLDLIDDQFERFDLKYKNIPLSESSVKRLAQSRMLYHEVSVAFESGNAALLKENLSKLEKDMAQLIGQAEATMTEFFKDYPQWKKWVSAGIEKSRKANETVFVIDKMERLCYVYAKGKLTHTFNMELGANWMGDKMLSGDKTTPEGVYKVVKKKGNGQTKYYKALLLNYPNADDQKRFKENKAKGIIPKNATIGNLIEIHGDGGKGLDWTDGCVALNNNDMDKLFGLASENTQVIIVGSLKPLPTK</sequence>
<dbReference type="PROSITE" id="PS52029">
    <property type="entry name" value="LD_TPASE"/>
    <property type="match status" value="1"/>
</dbReference>
<evidence type="ECO:0000256" key="7">
    <source>
        <dbReference type="PROSITE-ProRule" id="PRU01373"/>
    </source>
</evidence>
<feature type="coiled-coil region" evidence="8">
    <location>
        <begin position="166"/>
        <end position="193"/>
    </location>
</feature>
<keyword evidence="8" id="KW-0175">Coiled coil</keyword>
<feature type="active site" description="Proton donor/acceptor" evidence="7">
    <location>
        <position position="318"/>
    </location>
</feature>
<dbReference type="EMBL" id="LRDB01000014">
    <property type="protein sequence ID" value="KYG77148.1"/>
    <property type="molecule type" value="Genomic_DNA"/>
</dbReference>
<protein>
    <recommendedName>
        <fullName evidence="9">L,D-TPase catalytic domain-containing protein</fullName>
    </recommendedName>
</protein>
<dbReference type="Proteomes" id="UP000075615">
    <property type="component" value="Unassembled WGS sequence"/>
</dbReference>
<keyword evidence="5 7" id="KW-0573">Peptidoglycan synthesis</keyword>
<dbReference type="PANTHER" id="PTHR36699">
    <property type="entry name" value="LD-TRANSPEPTIDASE"/>
    <property type="match status" value="1"/>
</dbReference>
<organism evidence="10 11">
    <name type="scientific">Roseivirga echinicomitans</name>
    <dbReference type="NCBI Taxonomy" id="296218"/>
    <lineage>
        <taxon>Bacteria</taxon>
        <taxon>Pseudomonadati</taxon>
        <taxon>Bacteroidota</taxon>
        <taxon>Cytophagia</taxon>
        <taxon>Cytophagales</taxon>
        <taxon>Roseivirgaceae</taxon>
        <taxon>Roseivirga</taxon>
    </lineage>
</organism>
<dbReference type="CDD" id="cd16913">
    <property type="entry name" value="YkuD_like"/>
    <property type="match status" value="1"/>
</dbReference>
<keyword evidence="11" id="KW-1185">Reference proteome</keyword>
<dbReference type="GO" id="GO:0009252">
    <property type="term" value="P:peptidoglycan biosynthetic process"/>
    <property type="evidence" value="ECO:0007669"/>
    <property type="project" value="UniProtKB-UniPathway"/>
</dbReference>
<dbReference type="InterPro" id="IPR005490">
    <property type="entry name" value="LD_TPept_cat_dom"/>
</dbReference>
<dbReference type="GO" id="GO:0004180">
    <property type="term" value="F:carboxypeptidase activity"/>
    <property type="evidence" value="ECO:0007669"/>
    <property type="project" value="UniProtKB-ARBA"/>
</dbReference>
<dbReference type="PANTHER" id="PTHR36699:SF1">
    <property type="entry name" value="L,D-TRANSPEPTIDASE YAFK-RELATED"/>
    <property type="match status" value="1"/>
</dbReference>
<dbReference type="AlphaFoldDB" id="A0A150XEL9"/>
<dbReference type="InterPro" id="IPR038063">
    <property type="entry name" value="Transpep_catalytic_dom"/>
</dbReference>